<dbReference type="EMBL" id="BEWI01000034">
    <property type="protein sequence ID" value="GAY24688.1"/>
    <property type="molecule type" value="Genomic_DNA"/>
</dbReference>
<dbReference type="InterPro" id="IPR014914">
    <property type="entry name" value="RES_dom"/>
</dbReference>
<feature type="domain" description="RES" evidence="1">
    <location>
        <begin position="7"/>
        <end position="156"/>
    </location>
</feature>
<comment type="caution">
    <text evidence="2">The sequence shown here is derived from an EMBL/GenBank/DDBJ whole genome shotgun (WGS) entry which is preliminary data.</text>
</comment>
<dbReference type="Proteomes" id="UP000221538">
    <property type="component" value="Unassembled WGS sequence"/>
</dbReference>
<dbReference type="AlphaFoldDB" id="A0A292ZNJ1"/>
<evidence type="ECO:0000313" key="3">
    <source>
        <dbReference type="Proteomes" id="UP000221538"/>
    </source>
</evidence>
<organism evidence="2 3">
    <name type="scientific">Sphingobium fuliginis (strain ATCC 27551)</name>
    <dbReference type="NCBI Taxonomy" id="336203"/>
    <lineage>
        <taxon>Bacteria</taxon>
        <taxon>Pseudomonadati</taxon>
        <taxon>Pseudomonadota</taxon>
        <taxon>Alphaproteobacteria</taxon>
        <taxon>Sphingomonadales</taxon>
        <taxon>Sphingomonadaceae</taxon>
        <taxon>Sphingobium</taxon>
    </lineage>
</organism>
<accession>A0A292ZNJ1</accession>
<sequence length="183" mass="19693">MYTADQFNPGLNGNARFSPICDAAGNPIPTVYGGTTFECAVMETVFHDVPFAAGLKTVAKRKIRHHHHSQLISAAELTLANLTNKALRKLGIPRADLIDTEKDLYPQTRAWAEAVHAQCADVQGLCWVSRQDDTAQAIILFGDRLAPGLLTLTAPSVDLVGDDATYAGLVKLADDIGVKLIGR</sequence>
<gene>
    <name evidence="2" type="ORF">SFOMI_5273</name>
</gene>
<evidence type="ECO:0000259" key="1">
    <source>
        <dbReference type="SMART" id="SM00953"/>
    </source>
</evidence>
<name>A0A292ZNJ1_SPHSA</name>
<evidence type="ECO:0000313" key="2">
    <source>
        <dbReference type="EMBL" id="GAY24688.1"/>
    </source>
</evidence>
<proteinExistence type="predicted"/>
<reference evidence="2 3" key="2">
    <citation type="journal article" date="2013" name="Environ. Sci. Technol.">
        <title>The 4-tert-butylphenol-utilizing bacterium Sphingobium fuliginis OMI can degrade bisphenols via phenolic ring hydroxylation and meta-cleavage pathway.</title>
        <authorList>
            <person name="Ogata Y."/>
            <person name="Goda S."/>
            <person name="Toyama T."/>
            <person name="Sei K."/>
            <person name="Ike M."/>
        </authorList>
    </citation>
    <scope>NUCLEOTIDE SEQUENCE [LARGE SCALE GENOMIC DNA]</scope>
    <source>
        <strain evidence="2 3">OMI</strain>
    </source>
</reference>
<dbReference type="SMART" id="SM00953">
    <property type="entry name" value="RES"/>
    <property type="match status" value="1"/>
</dbReference>
<reference evidence="2 3" key="1">
    <citation type="journal article" date="2013" name="Biodegradation">
        <title>Occurrence of 4-tert-butylphenol (4-t-BP) biodegradation in an aquatic sample caused by the presence of Spirodela polyrrhiza and isolation of a 4-t-BP-utilizing bacterium.</title>
        <authorList>
            <person name="Ogata Y."/>
            <person name="Toyama T."/>
            <person name="Yu N."/>
            <person name="Wang X."/>
            <person name="Sei K."/>
            <person name="Ike M."/>
        </authorList>
    </citation>
    <scope>NUCLEOTIDE SEQUENCE [LARGE SCALE GENOMIC DNA]</scope>
    <source>
        <strain evidence="2 3">OMI</strain>
    </source>
</reference>
<dbReference type="Pfam" id="PF08808">
    <property type="entry name" value="RES"/>
    <property type="match status" value="1"/>
</dbReference>
<protein>
    <recommendedName>
        <fullName evidence="1">RES domain-containing protein</fullName>
    </recommendedName>
</protein>